<comment type="caution">
    <text evidence="2">The sequence shown here is derived from an EMBL/GenBank/DDBJ whole genome shotgun (WGS) entry which is preliminary data.</text>
</comment>
<keyword evidence="3" id="KW-1185">Reference proteome</keyword>
<reference evidence="2 3" key="1">
    <citation type="submission" date="2018-06" db="EMBL/GenBank/DDBJ databases">
        <title>Genomic Encyclopedia of Archaeal and Bacterial Type Strains, Phase II (KMG-II): from individual species to whole genera.</title>
        <authorList>
            <person name="Goeker M."/>
        </authorList>
    </citation>
    <scope>NUCLEOTIDE SEQUENCE [LARGE SCALE GENOMIC DNA]</scope>
    <source>
        <strain evidence="2 3">ATCC BAA-1881</strain>
    </source>
</reference>
<evidence type="ECO:0000313" key="3">
    <source>
        <dbReference type="Proteomes" id="UP000248806"/>
    </source>
</evidence>
<evidence type="ECO:0000256" key="1">
    <source>
        <dbReference type="SAM" id="MobiDB-lite"/>
    </source>
</evidence>
<protein>
    <submittedName>
        <fullName evidence="2">Uncharacterized protein</fullName>
    </submittedName>
</protein>
<name>A0A326UEB5_THEHA</name>
<dbReference type="Proteomes" id="UP000248806">
    <property type="component" value="Unassembled WGS sequence"/>
</dbReference>
<gene>
    <name evidence="2" type="ORF">EI42_03119</name>
</gene>
<feature type="compositionally biased region" description="Polar residues" evidence="1">
    <location>
        <begin position="125"/>
        <end position="135"/>
    </location>
</feature>
<accession>A0A326UEB5</accession>
<evidence type="ECO:0000313" key="2">
    <source>
        <dbReference type="EMBL" id="PZW28365.1"/>
    </source>
</evidence>
<feature type="region of interest" description="Disordered" evidence="1">
    <location>
        <begin position="120"/>
        <end position="140"/>
    </location>
</feature>
<proteinExistence type="predicted"/>
<organism evidence="2 3">
    <name type="scientific">Thermosporothrix hazakensis</name>
    <dbReference type="NCBI Taxonomy" id="644383"/>
    <lineage>
        <taxon>Bacteria</taxon>
        <taxon>Bacillati</taxon>
        <taxon>Chloroflexota</taxon>
        <taxon>Ktedonobacteria</taxon>
        <taxon>Ktedonobacterales</taxon>
        <taxon>Thermosporotrichaceae</taxon>
        <taxon>Thermosporothrix</taxon>
    </lineage>
</organism>
<sequence>MFKALMQSHLHQTCEQIQQYPVVLLLVQETTEMDLSHCAHLSDTGQEGNQGGEALIHEVSSTSARKTAVLTTHPAWQEAEGCQLIPSLSFPETNRLFSNPPTHDLSSSFHTLRFPQYQCRRPHPANNQLSPGSRHSPSHHLPLYTRSIRRQIRDHSTTAYSGQYKLAEQRPVE</sequence>
<dbReference type="EMBL" id="QKUF01000010">
    <property type="protein sequence ID" value="PZW28365.1"/>
    <property type="molecule type" value="Genomic_DNA"/>
</dbReference>
<dbReference type="AlphaFoldDB" id="A0A326UEB5"/>